<accession>A0A414IDH3</accession>
<gene>
    <name evidence="1" type="ORF">DW758_20125</name>
</gene>
<dbReference type="RefSeq" id="WP_118132381.1">
    <property type="nucleotide sequence ID" value="NZ_QSJY01000028.1"/>
</dbReference>
<evidence type="ECO:0000313" key="2">
    <source>
        <dbReference type="Proteomes" id="UP000283601"/>
    </source>
</evidence>
<organism evidence="1 2">
    <name type="scientific">Bacteroides uniformis</name>
    <dbReference type="NCBI Taxonomy" id="820"/>
    <lineage>
        <taxon>Bacteria</taxon>
        <taxon>Pseudomonadati</taxon>
        <taxon>Bacteroidota</taxon>
        <taxon>Bacteroidia</taxon>
        <taxon>Bacteroidales</taxon>
        <taxon>Bacteroidaceae</taxon>
        <taxon>Bacteroides</taxon>
    </lineage>
</organism>
<dbReference type="EMBL" id="QSJZ01000028">
    <property type="protein sequence ID" value="RHE18182.1"/>
    <property type="molecule type" value="Genomic_DNA"/>
</dbReference>
<sequence>MENISRKEAFDCAIALSASIINILHEEKEKLYDYALILQEGSLSPIICLKPGEFFNWNNNEYGEKTYAFIPIGHQYIECAILNHCGTNNEYYGRTVSFEKFDANQHPCSWIKETLTKKYLKLSYFGGMLWENNLEYDSAFFSKTHSTWIRAKVDDITIYFPYYTKTERQKIFNNLPSDFYVSMTQQHWED</sequence>
<comment type="caution">
    <text evidence="1">The sequence shown here is derived from an EMBL/GenBank/DDBJ whole genome shotgun (WGS) entry which is preliminary data.</text>
</comment>
<protein>
    <submittedName>
        <fullName evidence="1">Uncharacterized protein</fullName>
    </submittedName>
</protein>
<reference evidence="1 2" key="1">
    <citation type="submission" date="2018-08" db="EMBL/GenBank/DDBJ databases">
        <title>A genome reference for cultivated species of the human gut microbiota.</title>
        <authorList>
            <person name="Zou Y."/>
            <person name="Xue W."/>
            <person name="Luo G."/>
        </authorList>
    </citation>
    <scope>NUCLEOTIDE SEQUENCE [LARGE SCALE GENOMIC DNA]</scope>
    <source>
        <strain evidence="1 2">AM29-12AC</strain>
    </source>
</reference>
<dbReference type="Proteomes" id="UP000283601">
    <property type="component" value="Unassembled WGS sequence"/>
</dbReference>
<evidence type="ECO:0000313" key="1">
    <source>
        <dbReference type="EMBL" id="RHE18182.1"/>
    </source>
</evidence>
<name>A0A414IDH3_BACUN</name>
<dbReference type="AlphaFoldDB" id="A0A414IDH3"/>
<proteinExistence type="predicted"/>